<gene>
    <name evidence="1" type="ORF">M9H77_20631</name>
</gene>
<name>A0ACC0AMY7_CATRO</name>
<dbReference type="Proteomes" id="UP001060085">
    <property type="component" value="Linkage Group LG05"/>
</dbReference>
<reference evidence="2" key="1">
    <citation type="journal article" date="2023" name="Nat. Plants">
        <title>Single-cell RNA sequencing provides a high-resolution roadmap for understanding the multicellular compartmentation of specialized metabolism.</title>
        <authorList>
            <person name="Sun S."/>
            <person name="Shen X."/>
            <person name="Li Y."/>
            <person name="Li Y."/>
            <person name="Wang S."/>
            <person name="Li R."/>
            <person name="Zhang H."/>
            <person name="Shen G."/>
            <person name="Guo B."/>
            <person name="Wei J."/>
            <person name="Xu J."/>
            <person name="St-Pierre B."/>
            <person name="Chen S."/>
            <person name="Sun C."/>
        </authorList>
    </citation>
    <scope>NUCLEOTIDE SEQUENCE [LARGE SCALE GENOMIC DNA]</scope>
</reference>
<comment type="caution">
    <text evidence="1">The sequence shown here is derived from an EMBL/GenBank/DDBJ whole genome shotgun (WGS) entry which is preliminary data.</text>
</comment>
<accession>A0ACC0AMY7</accession>
<evidence type="ECO:0000313" key="1">
    <source>
        <dbReference type="EMBL" id="KAI5661308.1"/>
    </source>
</evidence>
<organism evidence="1 2">
    <name type="scientific">Catharanthus roseus</name>
    <name type="common">Madagascar periwinkle</name>
    <name type="synonym">Vinca rosea</name>
    <dbReference type="NCBI Taxonomy" id="4058"/>
    <lineage>
        <taxon>Eukaryota</taxon>
        <taxon>Viridiplantae</taxon>
        <taxon>Streptophyta</taxon>
        <taxon>Embryophyta</taxon>
        <taxon>Tracheophyta</taxon>
        <taxon>Spermatophyta</taxon>
        <taxon>Magnoliopsida</taxon>
        <taxon>eudicotyledons</taxon>
        <taxon>Gunneridae</taxon>
        <taxon>Pentapetalae</taxon>
        <taxon>asterids</taxon>
        <taxon>lamiids</taxon>
        <taxon>Gentianales</taxon>
        <taxon>Apocynaceae</taxon>
        <taxon>Rauvolfioideae</taxon>
        <taxon>Vinceae</taxon>
        <taxon>Catharanthinae</taxon>
        <taxon>Catharanthus</taxon>
    </lineage>
</organism>
<sequence length="241" mass="27434">MLYSLSDAIQVATQIEEDILARSSHKLLHKIIDKGTSLMLKVLTIELLKIQSFPTQPVSQCSHISQGNQKWQQRQNRNLYECHLCGQISHLMAFCPNKSNRLANLVALLDRDAPKRVDEECYEPCYLVRPLLTKHNDDEEVPCNGQLCSMVIDSRSCSNAISKNVFRKLRLKIKLHPNPYKVAWVNNTSLKMNEKCLLTFSIGLLESRPSSGAETKGLRRSFYCLKQDKDIPTLSCIIITC</sequence>
<protein>
    <submittedName>
        <fullName evidence="1">Uncharacterized protein</fullName>
    </submittedName>
</protein>
<dbReference type="EMBL" id="CM044705">
    <property type="protein sequence ID" value="KAI5661308.1"/>
    <property type="molecule type" value="Genomic_DNA"/>
</dbReference>
<evidence type="ECO:0000313" key="2">
    <source>
        <dbReference type="Proteomes" id="UP001060085"/>
    </source>
</evidence>
<keyword evidence="2" id="KW-1185">Reference proteome</keyword>
<proteinExistence type="predicted"/>